<dbReference type="InterPro" id="IPR006175">
    <property type="entry name" value="YjgF/YER057c/UK114"/>
</dbReference>
<dbReference type="Pfam" id="PF01042">
    <property type="entry name" value="Ribonuc_L-PSP"/>
    <property type="match status" value="1"/>
</dbReference>
<dbReference type="EMBL" id="LAZR01001219">
    <property type="protein sequence ID" value="KKN48465.1"/>
    <property type="molecule type" value="Genomic_DNA"/>
</dbReference>
<gene>
    <name evidence="1" type="ORF">LCGC14_0652570</name>
</gene>
<proteinExistence type="predicted"/>
<name>A0A0F9QVU5_9ZZZZ</name>
<accession>A0A0F9QVU5</accession>
<dbReference type="SUPFAM" id="SSF55298">
    <property type="entry name" value="YjgF-like"/>
    <property type="match status" value="1"/>
</dbReference>
<protein>
    <submittedName>
        <fullName evidence="1">Uncharacterized protein</fullName>
    </submittedName>
</protein>
<dbReference type="InterPro" id="IPR035959">
    <property type="entry name" value="RutC-like_sf"/>
</dbReference>
<organism evidence="1">
    <name type="scientific">marine sediment metagenome</name>
    <dbReference type="NCBI Taxonomy" id="412755"/>
    <lineage>
        <taxon>unclassified sequences</taxon>
        <taxon>metagenomes</taxon>
        <taxon>ecological metagenomes</taxon>
    </lineage>
</organism>
<dbReference type="Gene3D" id="3.30.1330.40">
    <property type="entry name" value="RutC-like"/>
    <property type="match status" value="1"/>
</dbReference>
<sequence length="49" mass="5466">MSDFKEMNDAYKEFFEKNGVTEKFPARSTVEAICPVPTALVEIDAIAVL</sequence>
<dbReference type="CDD" id="cd00448">
    <property type="entry name" value="YjgF_YER057c_UK114_family"/>
    <property type="match status" value="1"/>
</dbReference>
<reference evidence="1" key="1">
    <citation type="journal article" date="2015" name="Nature">
        <title>Complex archaea that bridge the gap between prokaryotes and eukaryotes.</title>
        <authorList>
            <person name="Spang A."/>
            <person name="Saw J.H."/>
            <person name="Jorgensen S.L."/>
            <person name="Zaremba-Niedzwiedzka K."/>
            <person name="Martijn J."/>
            <person name="Lind A.E."/>
            <person name="van Eijk R."/>
            <person name="Schleper C."/>
            <person name="Guy L."/>
            <person name="Ettema T.J."/>
        </authorList>
    </citation>
    <scope>NUCLEOTIDE SEQUENCE</scope>
</reference>
<evidence type="ECO:0000313" key="1">
    <source>
        <dbReference type="EMBL" id="KKN48465.1"/>
    </source>
</evidence>
<comment type="caution">
    <text evidence="1">The sequence shown here is derived from an EMBL/GenBank/DDBJ whole genome shotgun (WGS) entry which is preliminary data.</text>
</comment>
<dbReference type="AlphaFoldDB" id="A0A0F9QVU5"/>